<dbReference type="GO" id="GO:0031509">
    <property type="term" value="P:subtelomeric heterochromatin formation"/>
    <property type="evidence" value="ECO:0007669"/>
    <property type="project" value="InterPro"/>
</dbReference>
<dbReference type="Pfam" id="PF10394">
    <property type="entry name" value="Hat1_N"/>
    <property type="match status" value="1"/>
</dbReference>
<keyword evidence="6" id="KW-0539">Nucleus</keyword>
<comment type="subcellular location">
    <subcellularLocation>
        <location evidence="1">Nucleus</location>
    </subcellularLocation>
</comment>
<evidence type="ECO:0000259" key="11">
    <source>
        <dbReference type="Pfam" id="PF21183"/>
    </source>
</evidence>
<comment type="caution">
    <text evidence="12">The sequence shown here is derived from an EMBL/GenBank/DDBJ whole genome shotgun (WGS) entry which is preliminary data.</text>
</comment>
<dbReference type="InterPro" id="IPR013523">
    <property type="entry name" value="Hist_AcTrfase_HAT1_C"/>
</dbReference>
<dbReference type="GO" id="GO:0004402">
    <property type="term" value="F:histone acetyltransferase activity"/>
    <property type="evidence" value="ECO:0007669"/>
    <property type="project" value="InterPro"/>
</dbReference>
<dbReference type="Gene3D" id="3.40.630.30">
    <property type="match status" value="1"/>
</dbReference>
<dbReference type="Pfam" id="PF21183">
    <property type="entry name" value="HAT1_C"/>
    <property type="match status" value="1"/>
</dbReference>
<accession>A0AA39I2M4</accession>
<dbReference type="InterPro" id="IPR017380">
    <property type="entry name" value="Hist_AcTrfase_B-typ_cat-su"/>
</dbReference>
<proteinExistence type="inferred from homology"/>
<organism evidence="12 13">
    <name type="scientific">Steinernema hermaphroditum</name>
    <dbReference type="NCBI Taxonomy" id="289476"/>
    <lineage>
        <taxon>Eukaryota</taxon>
        <taxon>Metazoa</taxon>
        <taxon>Ecdysozoa</taxon>
        <taxon>Nematoda</taxon>
        <taxon>Chromadorea</taxon>
        <taxon>Rhabditida</taxon>
        <taxon>Tylenchina</taxon>
        <taxon>Panagrolaimomorpha</taxon>
        <taxon>Strongyloidoidea</taxon>
        <taxon>Steinernematidae</taxon>
        <taxon>Steinernema</taxon>
    </lineage>
</organism>
<evidence type="ECO:0000256" key="1">
    <source>
        <dbReference type="ARBA" id="ARBA00004123"/>
    </source>
</evidence>
<comment type="similarity">
    <text evidence="2">Belongs to the HAT1 family.</text>
</comment>
<keyword evidence="7" id="KW-0012">Acyltransferase</keyword>
<dbReference type="InterPro" id="IPR048776">
    <property type="entry name" value="HAT1_C"/>
</dbReference>
<keyword evidence="5" id="KW-0808">Transferase</keyword>
<evidence type="ECO:0000259" key="10">
    <source>
        <dbReference type="Pfam" id="PF10394"/>
    </source>
</evidence>
<dbReference type="InterPro" id="IPR016181">
    <property type="entry name" value="Acyl_CoA_acyltransferase"/>
</dbReference>
<reference evidence="12" key="1">
    <citation type="submission" date="2023-06" db="EMBL/GenBank/DDBJ databases">
        <title>Genomic analysis of the entomopathogenic nematode Steinernema hermaphroditum.</title>
        <authorList>
            <person name="Schwarz E.M."/>
            <person name="Heppert J.K."/>
            <person name="Baniya A."/>
            <person name="Schwartz H.T."/>
            <person name="Tan C.-H."/>
            <person name="Antoshechkin I."/>
            <person name="Sternberg P.W."/>
            <person name="Goodrich-Blair H."/>
            <person name="Dillman A.R."/>
        </authorList>
    </citation>
    <scope>NUCLEOTIDE SEQUENCE</scope>
    <source>
        <strain evidence="12">PS9179</strain>
        <tissue evidence="12">Whole animal</tissue>
    </source>
</reference>
<feature type="domain" description="Histone acetyl transferase HAT1 N-terminal" evidence="10">
    <location>
        <begin position="28"/>
        <end position="185"/>
    </location>
</feature>
<evidence type="ECO:0000256" key="7">
    <source>
        <dbReference type="ARBA" id="ARBA00023315"/>
    </source>
</evidence>
<comment type="catalytic activity">
    <reaction evidence="8">
        <text>L-lysyl-[protein] + acetyl-CoA = N(6)-acetyl-L-lysyl-[protein] + CoA + H(+)</text>
        <dbReference type="Rhea" id="RHEA:45948"/>
        <dbReference type="Rhea" id="RHEA-COMP:9752"/>
        <dbReference type="Rhea" id="RHEA-COMP:10731"/>
        <dbReference type="ChEBI" id="CHEBI:15378"/>
        <dbReference type="ChEBI" id="CHEBI:29969"/>
        <dbReference type="ChEBI" id="CHEBI:57287"/>
        <dbReference type="ChEBI" id="CHEBI:57288"/>
        <dbReference type="ChEBI" id="CHEBI:61930"/>
        <dbReference type="EC" id="2.3.1.48"/>
    </reaction>
</comment>
<dbReference type="GO" id="GO:0005634">
    <property type="term" value="C:nucleus"/>
    <property type="evidence" value="ECO:0007669"/>
    <property type="project" value="UniProtKB-SubCell"/>
</dbReference>
<evidence type="ECO:0000313" key="12">
    <source>
        <dbReference type="EMBL" id="KAK0416691.1"/>
    </source>
</evidence>
<feature type="region of interest" description="Disordered" evidence="9">
    <location>
        <begin position="1"/>
        <end position="21"/>
    </location>
</feature>
<evidence type="ECO:0000256" key="3">
    <source>
        <dbReference type="ARBA" id="ARBA00013184"/>
    </source>
</evidence>
<evidence type="ECO:0000256" key="6">
    <source>
        <dbReference type="ARBA" id="ARBA00023242"/>
    </source>
</evidence>
<dbReference type="GO" id="GO:0042393">
    <property type="term" value="F:histone binding"/>
    <property type="evidence" value="ECO:0007669"/>
    <property type="project" value="InterPro"/>
</dbReference>
<dbReference type="InterPro" id="IPR037113">
    <property type="entry name" value="Hat1_N_sf"/>
</dbReference>
<name>A0AA39I2M4_9BILA</name>
<evidence type="ECO:0000313" key="13">
    <source>
        <dbReference type="Proteomes" id="UP001175271"/>
    </source>
</evidence>
<protein>
    <recommendedName>
        <fullName evidence="4">Histone acetyltransferase type B catalytic subunit</fullName>
        <ecNumber evidence="3">2.3.1.48</ecNumber>
    </recommendedName>
</protein>
<feature type="domain" description="Histone acetyltransferase type B catalytic subunit C-terminal" evidence="11">
    <location>
        <begin position="286"/>
        <end position="337"/>
    </location>
</feature>
<evidence type="ECO:0000256" key="9">
    <source>
        <dbReference type="SAM" id="MobiDB-lite"/>
    </source>
</evidence>
<dbReference type="SUPFAM" id="SSF55729">
    <property type="entry name" value="Acyl-CoA N-acyltransferases (Nat)"/>
    <property type="match status" value="1"/>
</dbReference>
<evidence type="ECO:0000256" key="5">
    <source>
        <dbReference type="ARBA" id="ARBA00022679"/>
    </source>
</evidence>
<keyword evidence="13" id="KW-1185">Reference proteome</keyword>
<dbReference type="GO" id="GO:0000781">
    <property type="term" value="C:chromosome, telomeric region"/>
    <property type="evidence" value="ECO:0007669"/>
    <property type="project" value="GOC"/>
</dbReference>
<dbReference type="EMBL" id="JAUCMV010000002">
    <property type="protein sequence ID" value="KAK0416691.1"/>
    <property type="molecule type" value="Genomic_DNA"/>
</dbReference>
<dbReference type="Gene3D" id="3.90.360.10">
    <property type="entry name" value="Histone acetyl transferase 1 (HAT1), N-terminal domain"/>
    <property type="match status" value="1"/>
</dbReference>
<dbReference type="PANTHER" id="PTHR12046">
    <property type="entry name" value="HISTONE ACETYLTRANSFERASE TYPE B CATALYTIC SUBUNIT"/>
    <property type="match status" value="1"/>
</dbReference>
<evidence type="ECO:0000256" key="4">
    <source>
        <dbReference type="ARBA" id="ARBA00021268"/>
    </source>
</evidence>
<evidence type="ECO:0000256" key="8">
    <source>
        <dbReference type="ARBA" id="ARBA00048017"/>
    </source>
</evidence>
<evidence type="ECO:0000256" key="2">
    <source>
        <dbReference type="ARBA" id="ARBA00010543"/>
    </source>
</evidence>
<dbReference type="Gene3D" id="1.10.10.390">
    <property type="match status" value="1"/>
</dbReference>
<dbReference type="EC" id="2.3.1.48" evidence="3"/>
<dbReference type="Proteomes" id="UP001175271">
    <property type="component" value="Unassembled WGS sequence"/>
</dbReference>
<sequence>MVAIGDFMSDKPSVSGAGDDGSEYKVLGQEVIHLKFVSDAESMKEAKSYHPEFVHQHFGDAETIVGYKNLKVTLYYSDQSMYIYPEIEYNRTIKEKYPDIEPDDIIVKLKEQLPNWQMDAMVFSLDEFKRRLKEQKQMKMPEGGQIGSFCSGDDRVFNVFKVTECTDAFDKLVTRSQTLALWYIDAADYTDNSDIRFTYYFIYEVAEEPGTKEKLYKVAGYAILCNYHAYLDKIRPRVAQILLLPQYRGKGNGAKFLQVLYNDLVTQERVVDVTAEDPADSFLYLRDYVDCTNCQNLPEFSVENLKNGYSSEMKDVARSKLKINPRQSRRVYEILRYMNTNTKDAAELKEYRIDVKRRLELPMKRNPRDWNRMNCGLNTEELSLVLQGSDEKNKFTMLDQMFQQTMEEYKVTVRRLKTYRL</sequence>
<gene>
    <name evidence="12" type="ORF">QR680_012633</name>
</gene>
<dbReference type="InterPro" id="IPR019467">
    <property type="entry name" value="Hat1_N"/>
</dbReference>
<dbReference type="AlphaFoldDB" id="A0AA39I2M4"/>